<name>A0A9W9CHS3_9PLEO</name>
<evidence type="ECO:0000256" key="3">
    <source>
        <dbReference type="ARBA" id="ARBA00007168"/>
    </source>
</evidence>
<feature type="transmembrane region" description="Helical" evidence="8">
    <location>
        <begin position="443"/>
        <end position="468"/>
    </location>
</feature>
<comment type="similarity">
    <text evidence="3 8">Belongs to the CTL (choline transporter-like) family.</text>
</comment>
<keyword evidence="5 8" id="KW-0812">Transmembrane</keyword>
<feature type="transmembrane region" description="Helical" evidence="8">
    <location>
        <begin position="347"/>
        <end position="369"/>
    </location>
</feature>
<feature type="transmembrane region" description="Helical" evidence="8">
    <location>
        <begin position="281"/>
        <end position="298"/>
    </location>
</feature>
<feature type="transmembrane region" description="Helical" evidence="8">
    <location>
        <begin position="232"/>
        <end position="261"/>
    </location>
</feature>
<comment type="subcellular location">
    <subcellularLocation>
        <location evidence="2 8">Cell membrane</location>
        <topology evidence="2 8">Multi-pass membrane protein</topology>
    </subcellularLocation>
</comment>
<feature type="transmembrane region" description="Helical" evidence="8">
    <location>
        <begin position="189"/>
        <end position="211"/>
    </location>
</feature>
<keyword evidence="7 8" id="KW-0472">Membrane</keyword>
<feature type="region of interest" description="Disordered" evidence="9">
    <location>
        <begin position="1"/>
        <end position="69"/>
    </location>
</feature>
<gene>
    <name evidence="10" type="primary">PNS1</name>
    <name evidence="10" type="ORF">N0V83_010174</name>
</gene>
<dbReference type="Pfam" id="PF04515">
    <property type="entry name" value="Choline_transpo"/>
    <property type="match status" value="1"/>
</dbReference>
<accession>A0A9W9CHS3</accession>
<evidence type="ECO:0000256" key="7">
    <source>
        <dbReference type="ARBA" id="ARBA00023136"/>
    </source>
</evidence>
<evidence type="ECO:0000256" key="8">
    <source>
        <dbReference type="RuleBase" id="RU368066"/>
    </source>
</evidence>
<dbReference type="GO" id="GO:0005886">
    <property type="term" value="C:plasma membrane"/>
    <property type="evidence" value="ECO:0007669"/>
    <property type="project" value="UniProtKB-SubCell"/>
</dbReference>
<evidence type="ECO:0000256" key="4">
    <source>
        <dbReference type="ARBA" id="ARBA00015388"/>
    </source>
</evidence>
<feature type="transmembrane region" description="Helical" evidence="8">
    <location>
        <begin position="91"/>
        <end position="112"/>
    </location>
</feature>
<protein>
    <recommendedName>
        <fullName evidence="4 8">Protein PNS1</fullName>
    </recommendedName>
</protein>
<feature type="transmembrane region" description="Helical" evidence="8">
    <location>
        <begin position="381"/>
        <end position="402"/>
    </location>
</feature>
<feature type="compositionally biased region" description="Low complexity" evidence="9">
    <location>
        <begin position="23"/>
        <end position="54"/>
    </location>
</feature>
<evidence type="ECO:0000313" key="11">
    <source>
        <dbReference type="Proteomes" id="UP001140560"/>
    </source>
</evidence>
<dbReference type="EMBL" id="JAPEUY010000020">
    <property type="protein sequence ID" value="KAJ4363056.1"/>
    <property type="molecule type" value="Genomic_DNA"/>
</dbReference>
<comment type="function">
    <text evidence="1 8">Probably involved in transport through the plasma membrane.</text>
</comment>
<dbReference type="InterPro" id="IPR007603">
    <property type="entry name" value="Choline_transptr-like"/>
</dbReference>
<keyword evidence="11" id="KW-1185">Reference proteome</keyword>
<dbReference type="OrthoDB" id="44736at2759"/>
<dbReference type="Proteomes" id="UP001140560">
    <property type="component" value="Unassembled WGS sequence"/>
</dbReference>
<dbReference type="PANTHER" id="PTHR12385">
    <property type="entry name" value="CHOLINE TRANSPORTER-LIKE (SLC FAMILY 44)"/>
    <property type="match status" value="1"/>
</dbReference>
<dbReference type="GO" id="GO:0022857">
    <property type="term" value="F:transmembrane transporter activity"/>
    <property type="evidence" value="ECO:0007669"/>
    <property type="project" value="UniProtKB-UniRule"/>
</dbReference>
<sequence>MAQQGEAASYYTGGAPQQPQDAYYQGQKYGPPQQQSGQQQYTQQPPQYGQNYAPPQGPPPQNNGYAQQSYGDNKQGFEQTFKIAKPKFNDWWAGLLFIAVFLGYVAVSAISIRGYSQQNTGGIYGNANQFALNSNTVILFAFVLGMATILSYAYMWAARAFTKQFIWITGILNILFGFVTAIYMLSRKYWSGGIVMLIFSVFAAFCFYSWIPRIPFSVLMLQTAIDVSKKYGHTYVVSLIGGLLAAALGAWYSVTLVAIYVQYTPNQNNSSCSNGAGNCSNGKVIGLIAFVTFAMYWISEYVTSTLSEWLKNTIHTIISGVFGSWYFNPNSPPKGATRGAAKRALTYSFGSISLGSLLVAIIQFLRQLCSAAQQNAASDGNIVGSILFCVLGCLISILNWAVEFLNRYAFSYIALYGKSYIAAAKDIWRLIKDRGIDALINECLIGPVLTMGSTFVAYACALLAYLYLIFTSPAYNSDGGYTPVVVAFAFLIGLQICNIFTTPLSSGIDTLFVAMAYDPEVLIREHPDLYRRMIAVYPHVQQAIHA</sequence>
<evidence type="ECO:0000256" key="5">
    <source>
        <dbReference type="ARBA" id="ARBA00022692"/>
    </source>
</evidence>
<keyword evidence="6 8" id="KW-1133">Transmembrane helix</keyword>
<dbReference type="AlphaFoldDB" id="A0A9W9CHS3"/>
<evidence type="ECO:0000256" key="2">
    <source>
        <dbReference type="ARBA" id="ARBA00004651"/>
    </source>
</evidence>
<evidence type="ECO:0000256" key="6">
    <source>
        <dbReference type="ARBA" id="ARBA00022989"/>
    </source>
</evidence>
<feature type="transmembrane region" description="Helical" evidence="8">
    <location>
        <begin position="165"/>
        <end position="183"/>
    </location>
</feature>
<evidence type="ECO:0000256" key="9">
    <source>
        <dbReference type="SAM" id="MobiDB-lite"/>
    </source>
</evidence>
<dbReference type="PANTHER" id="PTHR12385:SF4">
    <property type="entry name" value="PROTEIN PNS1"/>
    <property type="match status" value="1"/>
</dbReference>
<feature type="transmembrane region" description="Helical" evidence="8">
    <location>
        <begin position="132"/>
        <end position="153"/>
    </location>
</feature>
<evidence type="ECO:0000313" key="10">
    <source>
        <dbReference type="EMBL" id="KAJ4363056.1"/>
    </source>
</evidence>
<evidence type="ECO:0000256" key="1">
    <source>
        <dbReference type="ARBA" id="ARBA00002957"/>
    </source>
</evidence>
<comment type="caution">
    <text evidence="10">The sequence shown here is derived from an EMBL/GenBank/DDBJ whole genome shotgun (WGS) entry which is preliminary data.</text>
</comment>
<organism evidence="10 11">
    <name type="scientific">Neocucurbitaria cava</name>
    <dbReference type="NCBI Taxonomy" id="798079"/>
    <lineage>
        <taxon>Eukaryota</taxon>
        <taxon>Fungi</taxon>
        <taxon>Dikarya</taxon>
        <taxon>Ascomycota</taxon>
        <taxon>Pezizomycotina</taxon>
        <taxon>Dothideomycetes</taxon>
        <taxon>Pleosporomycetidae</taxon>
        <taxon>Pleosporales</taxon>
        <taxon>Pleosporineae</taxon>
        <taxon>Cucurbitariaceae</taxon>
        <taxon>Neocucurbitaria</taxon>
    </lineage>
</organism>
<reference evidence="10" key="1">
    <citation type="submission" date="2022-10" db="EMBL/GenBank/DDBJ databases">
        <title>Tapping the CABI collections for fungal endophytes: first genome assemblies for Collariella, Neodidymelliopsis, Ascochyta clinopodiicola, Didymella pomorum, Didymosphaeria variabile, Neocosmospora piperis and Neocucurbitaria cava.</title>
        <authorList>
            <person name="Hill R."/>
        </authorList>
    </citation>
    <scope>NUCLEOTIDE SEQUENCE</scope>
    <source>
        <strain evidence="10">IMI 356814</strain>
    </source>
</reference>
<proteinExistence type="inferred from homology"/>
<feature type="transmembrane region" description="Helical" evidence="8">
    <location>
        <begin position="480"/>
        <end position="501"/>
    </location>
</feature>